<feature type="chain" id="PRO_5005807462" evidence="8">
    <location>
        <begin position="31"/>
        <end position="750"/>
    </location>
</feature>
<evidence type="ECO:0000256" key="2">
    <source>
        <dbReference type="ARBA" id="ARBA00008017"/>
    </source>
</evidence>
<dbReference type="InterPro" id="IPR010920">
    <property type="entry name" value="LSM_dom_sf"/>
</dbReference>
<evidence type="ECO:0000313" key="13">
    <source>
        <dbReference type="Proteomes" id="UP000048926"/>
    </source>
</evidence>
<dbReference type="Pfam" id="PF00924">
    <property type="entry name" value="MS_channel_2nd"/>
    <property type="match status" value="1"/>
</dbReference>
<keyword evidence="4 7" id="KW-0812">Transmembrane</keyword>
<feature type="signal peptide" evidence="8">
    <location>
        <begin position="1"/>
        <end position="30"/>
    </location>
</feature>
<dbReference type="Gene3D" id="3.30.70.100">
    <property type="match status" value="1"/>
</dbReference>
<feature type="transmembrane region" description="Helical" evidence="7">
    <location>
        <begin position="133"/>
        <end position="154"/>
    </location>
</feature>
<dbReference type="InterPro" id="IPR023408">
    <property type="entry name" value="MscS_beta-dom_sf"/>
</dbReference>
<dbReference type="Proteomes" id="UP000048926">
    <property type="component" value="Unassembled WGS sequence"/>
</dbReference>
<dbReference type="InterPro" id="IPR011066">
    <property type="entry name" value="MscS_channel_C_sf"/>
</dbReference>
<evidence type="ECO:0000256" key="6">
    <source>
        <dbReference type="ARBA" id="ARBA00023136"/>
    </source>
</evidence>
<feature type="transmembrane region" description="Helical" evidence="7">
    <location>
        <begin position="218"/>
        <end position="237"/>
    </location>
</feature>
<evidence type="ECO:0000259" key="9">
    <source>
        <dbReference type="Pfam" id="PF00924"/>
    </source>
</evidence>
<dbReference type="Pfam" id="PF21088">
    <property type="entry name" value="MS_channel_1st"/>
    <property type="match status" value="1"/>
</dbReference>
<keyword evidence="3" id="KW-1003">Cell membrane</keyword>
<dbReference type="SUPFAM" id="SSF82689">
    <property type="entry name" value="Mechanosensitive channel protein MscS (YggB), C-terminal domain"/>
    <property type="match status" value="1"/>
</dbReference>
<comment type="similarity">
    <text evidence="2">Belongs to the MscS (TC 1.A.23) family.</text>
</comment>
<dbReference type="STRING" id="187304.B0E33_07725"/>
<feature type="transmembrane region" description="Helical" evidence="7">
    <location>
        <begin position="415"/>
        <end position="432"/>
    </location>
</feature>
<evidence type="ECO:0000259" key="11">
    <source>
        <dbReference type="Pfam" id="PF21088"/>
    </source>
</evidence>
<dbReference type="SUPFAM" id="SSF82861">
    <property type="entry name" value="Mechanosensitive channel protein MscS (YggB), transmembrane region"/>
    <property type="match status" value="1"/>
</dbReference>
<feature type="domain" description="Mechanosensitive ion channel MscS" evidence="9">
    <location>
        <begin position="551"/>
        <end position="616"/>
    </location>
</feature>
<dbReference type="SUPFAM" id="SSF50182">
    <property type="entry name" value="Sm-like ribonucleoproteins"/>
    <property type="match status" value="1"/>
</dbReference>
<keyword evidence="8" id="KW-0732">Signal</keyword>
<comment type="subcellular location">
    <subcellularLocation>
        <location evidence="1">Cell membrane</location>
        <topology evidence="1">Multi-pass membrane protein</topology>
    </subcellularLocation>
</comment>
<feature type="transmembrane region" description="Helical" evidence="7">
    <location>
        <begin position="290"/>
        <end position="309"/>
    </location>
</feature>
<dbReference type="InterPro" id="IPR011014">
    <property type="entry name" value="MscS_channel_TM-2"/>
</dbReference>
<accession>A0A0M6Y4N9</accession>
<feature type="transmembrane region" description="Helical" evidence="7">
    <location>
        <begin position="366"/>
        <end position="387"/>
    </location>
</feature>
<feature type="transmembrane region" description="Helical" evidence="7">
    <location>
        <begin position="334"/>
        <end position="354"/>
    </location>
</feature>
<feature type="transmembrane region" description="Helical" evidence="7">
    <location>
        <begin position="506"/>
        <end position="525"/>
    </location>
</feature>
<dbReference type="InterPro" id="IPR006685">
    <property type="entry name" value="MscS_channel_2nd"/>
</dbReference>
<proteinExistence type="inferred from homology"/>
<dbReference type="OrthoDB" id="9814206at2"/>
<sequence>MTGAWKTRLTACAFSVFLAFLSTMALPANAQDTGKNLPSQLQPEAMEKLVSDLDPEQVKALTDLMTLLQQGAAAKGAQTPPPSEEVELIEKVQTAADQFGALIANNFRTLPELFSSLFSSIGALFAGTVAGPVHIFIGAIALILAAGFAAEFLVNRLFASRREKIQSHAPHSLFETVKLVSTRAALDLGGLIVFAIVAFAVGKIAIFDPVARAFAFQAVYWIVFLPRIVAALLRFALAPHRSELRLVTADDTTAKSLYRSFTSLFAFVGVTFFLRNIMIEAGDGDVAETFRFFIGFGVNLWIAMVIWNARHGLTSIILGDEHQPTSGLERMARFWPYFSIAFIAFNWLLVQITTSMGIEALTAGRSLAVIALVVFAPFLDTMVRGIVSHIVPPMRGEGPVAEAAHMQTRHSYVRIARVALLAFLVLMVGRIYGLNLLALGAEDGSSVARHTVIFLLILAAGYLAWEITNLWVAHQLAKDSPPPSNEDEDAEMGGAGKSRLATILPLIRVVVQITILTLTTLLALSQLGINITPLLAGAGVVGLAVGFGAQTLVRDVVSGIFFLMDDAFRLGEFIDAGGTQGTIEKISIRSLQLRGTRGAVHIVPYGEIPKLTNLSRDWVIMKLKFTVPFDTDVEKVRKLFKRIGQEIMEMEEFKDDILAPFKGQGVADVDDVGIVVRGKYTTKPGKQFGIRKEIYKRVQQAFEENGIQFARKEVRVNIPDTAKLDDKQKEAVTAAAAAAAADMDKKPATE</sequence>
<organism evidence="12 13">
    <name type="scientific">Roseibium aggregatum</name>
    <dbReference type="NCBI Taxonomy" id="187304"/>
    <lineage>
        <taxon>Bacteria</taxon>
        <taxon>Pseudomonadati</taxon>
        <taxon>Pseudomonadota</taxon>
        <taxon>Alphaproteobacteria</taxon>
        <taxon>Hyphomicrobiales</taxon>
        <taxon>Stappiaceae</taxon>
        <taxon>Roseibium</taxon>
    </lineage>
</organism>
<dbReference type="Gene3D" id="2.30.30.60">
    <property type="match status" value="1"/>
</dbReference>
<evidence type="ECO:0000256" key="8">
    <source>
        <dbReference type="SAM" id="SignalP"/>
    </source>
</evidence>
<reference evidence="13" key="1">
    <citation type="submission" date="2015-07" db="EMBL/GenBank/DDBJ databases">
        <authorList>
            <person name="Rodrigo-Torres Lidia"/>
            <person name="Arahal R.David."/>
        </authorList>
    </citation>
    <scope>NUCLEOTIDE SEQUENCE [LARGE SCALE GENOMIC DNA]</scope>
    <source>
        <strain evidence="13">CECT 4801</strain>
    </source>
</reference>
<feature type="transmembrane region" description="Helical" evidence="7">
    <location>
        <begin position="257"/>
        <end position="278"/>
    </location>
</feature>
<feature type="transmembrane region" description="Helical" evidence="7">
    <location>
        <begin position="531"/>
        <end position="553"/>
    </location>
</feature>
<dbReference type="GO" id="GO:0008381">
    <property type="term" value="F:mechanosensitive monoatomic ion channel activity"/>
    <property type="evidence" value="ECO:0007669"/>
    <property type="project" value="InterPro"/>
</dbReference>
<feature type="domain" description="Mechanosensitive ion channel MscS C-terminal" evidence="10">
    <location>
        <begin position="622"/>
        <end position="709"/>
    </location>
</feature>
<evidence type="ECO:0000313" key="12">
    <source>
        <dbReference type="EMBL" id="CTQ44664.1"/>
    </source>
</evidence>
<dbReference type="InterPro" id="IPR049278">
    <property type="entry name" value="MS_channel_C"/>
</dbReference>
<name>A0A0M6Y4N9_9HYPH</name>
<feature type="transmembrane region" description="Helical" evidence="7">
    <location>
        <begin position="452"/>
        <end position="472"/>
    </location>
</feature>
<keyword evidence="13" id="KW-1185">Reference proteome</keyword>
<gene>
    <name evidence="12" type="primary">ykuT_2</name>
    <name evidence="12" type="ORF">LAL4801_03109</name>
</gene>
<evidence type="ECO:0000256" key="4">
    <source>
        <dbReference type="ARBA" id="ARBA00022692"/>
    </source>
</evidence>
<dbReference type="GO" id="GO:0005886">
    <property type="term" value="C:plasma membrane"/>
    <property type="evidence" value="ECO:0007669"/>
    <property type="project" value="UniProtKB-SubCell"/>
</dbReference>
<dbReference type="InterPro" id="IPR049142">
    <property type="entry name" value="MS_channel_1st"/>
</dbReference>
<protein>
    <submittedName>
        <fullName evidence="12">Putative MscS family protein YkuT</fullName>
    </submittedName>
</protein>
<dbReference type="EMBL" id="CXST01000002">
    <property type="protein sequence ID" value="CTQ44664.1"/>
    <property type="molecule type" value="Genomic_DNA"/>
</dbReference>
<dbReference type="PANTHER" id="PTHR30460:SF0">
    <property type="entry name" value="MODERATE CONDUCTANCE MECHANOSENSITIVE CHANNEL YBIO"/>
    <property type="match status" value="1"/>
</dbReference>
<evidence type="ECO:0000256" key="1">
    <source>
        <dbReference type="ARBA" id="ARBA00004651"/>
    </source>
</evidence>
<dbReference type="InterPro" id="IPR045276">
    <property type="entry name" value="YbiO_bact"/>
</dbReference>
<dbReference type="AlphaFoldDB" id="A0A0M6Y4N9"/>
<dbReference type="PANTHER" id="PTHR30460">
    <property type="entry name" value="MODERATE CONDUCTANCE MECHANOSENSITIVE CHANNEL YBIO"/>
    <property type="match status" value="1"/>
</dbReference>
<feature type="transmembrane region" description="Helical" evidence="7">
    <location>
        <begin position="188"/>
        <end position="206"/>
    </location>
</feature>
<dbReference type="Gene3D" id="1.10.287.1260">
    <property type="match status" value="1"/>
</dbReference>
<evidence type="ECO:0000256" key="7">
    <source>
        <dbReference type="SAM" id="Phobius"/>
    </source>
</evidence>
<evidence type="ECO:0000256" key="3">
    <source>
        <dbReference type="ARBA" id="ARBA00022475"/>
    </source>
</evidence>
<dbReference type="Pfam" id="PF21082">
    <property type="entry name" value="MS_channel_3rd"/>
    <property type="match status" value="1"/>
</dbReference>
<evidence type="ECO:0000259" key="10">
    <source>
        <dbReference type="Pfam" id="PF21082"/>
    </source>
</evidence>
<keyword evidence="6 7" id="KW-0472">Membrane</keyword>
<feature type="domain" description="Mechanosensitive ion channel transmembrane helices 2/3" evidence="11">
    <location>
        <begin position="513"/>
        <end position="550"/>
    </location>
</feature>
<keyword evidence="5 7" id="KW-1133">Transmembrane helix</keyword>
<evidence type="ECO:0000256" key="5">
    <source>
        <dbReference type="ARBA" id="ARBA00022989"/>
    </source>
</evidence>